<keyword evidence="2" id="KW-1185">Reference proteome</keyword>
<name>A0ACC2U823_9FUNG</name>
<evidence type="ECO:0000313" key="2">
    <source>
        <dbReference type="Proteomes" id="UP001165960"/>
    </source>
</evidence>
<gene>
    <name evidence="1" type="ORF">DSO57_1039232</name>
</gene>
<dbReference type="Proteomes" id="UP001165960">
    <property type="component" value="Unassembled WGS sequence"/>
</dbReference>
<dbReference type="EMBL" id="QTSX02001323">
    <property type="protein sequence ID" value="KAJ9082985.1"/>
    <property type="molecule type" value="Genomic_DNA"/>
</dbReference>
<evidence type="ECO:0000313" key="1">
    <source>
        <dbReference type="EMBL" id="KAJ9082985.1"/>
    </source>
</evidence>
<organism evidence="1 2">
    <name type="scientific">Entomophthora muscae</name>
    <dbReference type="NCBI Taxonomy" id="34485"/>
    <lineage>
        <taxon>Eukaryota</taxon>
        <taxon>Fungi</taxon>
        <taxon>Fungi incertae sedis</taxon>
        <taxon>Zoopagomycota</taxon>
        <taxon>Entomophthoromycotina</taxon>
        <taxon>Entomophthoromycetes</taxon>
        <taxon>Entomophthorales</taxon>
        <taxon>Entomophthoraceae</taxon>
        <taxon>Entomophthora</taxon>
    </lineage>
</organism>
<proteinExistence type="predicted"/>
<protein>
    <submittedName>
        <fullName evidence="1">Uncharacterized protein</fullName>
    </submittedName>
</protein>
<reference evidence="1" key="1">
    <citation type="submission" date="2022-04" db="EMBL/GenBank/DDBJ databases">
        <title>Genome of the entomopathogenic fungus Entomophthora muscae.</title>
        <authorList>
            <person name="Elya C."/>
            <person name="Lovett B.R."/>
            <person name="Lee E."/>
            <person name="Macias A.M."/>
            <person name="Hajek A.E."/>
            <person name="De Bivort B.L."/>
            <person name="Kasson M.T."/>
            <person name="De Fine Licht H.H."/>
            <person name="Stajich J.E."/>
        </authorList>
    </citation>
    <scope>NUCLEOTIDE SEQUENCE</scope>
    <source>
        <strain evidence="1">Berkeley</strain>
    </source>
</reference>
<accession>A0ACC2U823</accession>
<sequence length="123" mass="13368">MSVQPASTHHIIVSSISGIPIASVYQGIQASTTPSYYAQLVCDDQIIVLSAYDLRNAKCIFDALCLALGRDRFAISFCSSAMYNKVSPLGSADFRFFQQSLVPLHPKPSVPSMCCIPLTTCRC</sequence>
<comment type="caution">
    <text evidence="1">The sequence shown here is derived from an EMBL/GenBank/DDBJ whole genome shotgun (WGS) entry which is preliminary data.</text>
</comment>